<organism evidence="2 3">
    <name type="scientific">Sistotremastrum niveocremeum HHB9708</name>
    <dbReference type="NCBI Taxonomy" id="1314777"/>
    <lineage>
        <taxon>Eukaryota</taxon>
        <taxon>Fungi</taxon>
        <taxon>Dikarya</taxon>
        <taxon>Basidiomycota</taxon>
        <taxon>Agaricomycotina</taxon>
        <taxon>Agaricomycetes</taxon>
        <taxon>Sistotremastrales</taxon>
        <taxon>Sistotremastraceae</taxon>
        <taxon>Sertulicium</taxon>
        <taxon>Sertulicium niveocremeum</taxon>
    </lineage>
</organism>
<feature type="region of interest" description="Disordered" evidence="1">
    <location>
        <begin position="199"/>
        <end position="221"/>
    </location>
</feature>
<dbReference type="EMBL" id="KV419420">
    <property type="protein sequence ID" value="KZS90560.1"/>
    <property type="molecule type" value="Genomic_DNA"/>
</dbReference>
<keyword evidence="3" id="KW-1185">Reference proteome</keyword>
<dbReference type="Proteomes" id="UP000076722">
    <property type="component" value="Unassembled WGS sequence"/>
</dbReference>
<proteinExistence type="predicted"/>
<name>A0A164RHF5_9AGAM</name>
<protein>
    <submittedName>
        <fullName evidence="2">Uncharacterized protein</fullName>
    </submittedName>
</protein>
<sequence length="352" mass="39439">MEPQRGHFLFFQEPGSRIQIQTLEPDSACAFSSRIRSPLPDIDIRTLARDPDSETGFASAFRTRQPFPVAPKAVRIPSPSRLNSFNQPRARRLVPPLIPIDIYPYMGYERAQCLQFVFRHSGDVSATVPDILATIERSNENVLTPKVVHCYAAMAKQLQMVRVLLFSVAIQFNNKLGIVLEVPDRLGWAVDSPIIDSDPEDVQSLRSSPNSSADRRRNSAVSIAGRCDQSWDSVERDLRDRSWWENGWTEGRRVGPETRKGRAEATRGYGGAYLSPPALHPTSEPAIHPLIHFQSIPFFFQSVEMLKEAADDEEGGGCARCCWMVVKGEAEFEVLSLKCVRAVLNDQCLIAK</sequence>
<dbReference type="AlphaFoldDB" id="A0A164RHF5"/>
<reference evidence="2 3" key="1">
    <citation type="journal article" date="2016" name="Mol. Biol. Evol.">
        <title>Comparative Genomics of Early-Diverging Mushroom-Forming Fungi Provides Insights into the Origins of Lignocellulose Decay Capabilities.</title>
        <authorList>
            <person name="Nagy L.G."/>
            <person name="Riley R."/>
            <person name="Tritt A."/>
            <person name="Adam C."/>
            <person name="Daum C."/>
            <person name="Floudas D."/>
            <person name="Sun H."/>
            <person name="Yadav J.S."/>
            <person name="Pangilinan J."/>
            <person name="Larsson K.H."/>
            <person name="Matsuura K."/>
            <person name="Barry K."/>
            <person name="Labutti K."/>
            <person name="Kuo R."/>
            <person name="Ohm R.A."/>
            <person name="Bhattacharya S.S."/>
            <person name="Shirouzu T."/>
            <person name="Yoshinaga Y."/>
            <person name="Martin F.M."/>
            <person name="Grigoriev I.V."/>
            <person name="Hibbett D.S."/>
        </authorList>
    </citation>
    <scope>NUCLEOTIDE SEQUENCE [LARGE SCALE GENOMIC DNA]</scope>
    <source>
        <strain evidence="2 3">HHB9708</strain>
    </source>
</reference>
<evidence type="ECO:0000313" key="3">
    <source>
        <dbReference type="Proteomes" id="UP000076722"/>
    </source>
</evidence>
<evidence type="ECO:0000313" key="2">
    <source>
        <dbReference type="EMBL" id="KZS90560.1"/>
    </source>
</evidence>
<evidence type="ECO:0000256" key="1">
    <source>
        <dbReference type="SAM" id="MobiDB-lite"/>
    </source>
</evidence>
<accession>A0A164RHF5</accession>
<gene>
    <name evidence="2" type="ORF">SISNIDRAFT_468349</name>
</gene>